<evidence type="ECO:0000313" key="4">
    <source>
        <dbReference type="Proteomes" id="UP000780801"/>
    </source>
</evidence>
<comment type="caution">
    <text evidence="3">The sequence shown here is derived from an EMBL/GenBank/DDBJ whole genome shotgun (WGS) entry which is preliminary data.</text>
</comment>
<organism evidence="3 4">
    <name type="scientific">Lunasporangiospora selenospora</name>
    <dbReference type="NCBI Taxonomy" id="979761"/>
    <lineage>
        <taxon>Eukaryota</taxon>
        <taxon>Fungi</taxon>
        <taxon>Fungi incertae sedis</taxon>
        <taxon>Mucoromycota</taxon>
        <taxon>Mortierellomycotina</taxon>
        <taxon>Mortierellomycetes</taxon>
        <taxon>Mortierellales</taxon>
        <taxon>Mortierellaceae</taxon>
        <taxon>Lunasporangiospora</taxon>
    </lineage>
</organism>
<sequence length="474" mass="51577">MSLPPLTFIPITQPTCGEISLSNPTPRCMPLTPPRPPTNNANNTAGSSPPQEEPLEQGCFVQPTGLFCAPLATTRGFLYSLNETVAHPGPGATSTAEATSAQPRPVLIPRLSVPLAYLSTPINNQSLGIDGRPIRYEEPARLGQTCYGIPLPPRTDPLWGTLVLIANQRLNESVGDPGLGAGEDVFGLRGDCEVGSFCEINSTLSVPFPTSTGTNSTPTTTTPTTMTVGVGICKEQYPVYHSCSSYFECLSMRCNDMASEPKSKQERQKRALLDLFSIRAGQDEEKEPEAEDHPLFQRESKRRIGTVCLPARAPSETGTGNENGGKISTGSSFPGWMGAVLAIVLVMAVTLVIVLVRRRVRRKRAQGRMLNDKSQPTLPHATLRPHHHHQRSEPTKSSVSDRMRGRALDEKEDFSYQEAQMERLSPQGTSPPSSLASRIPSHSDSTRLGGMFEEGELPPHLFRVSSTRTVRDEE</sequence>
<feature type="transmembrane region" description="Helical" evidence="2">
    <location>
        <begin position="336"/>
        <end position="356"/>
    </location>
</feature>
<dbReference type="OrthoDB" id="2446363at2759"/>
<evidence type="ECO:0000256" key="2">
    <source>
        <dbReference type="SAM" id="Phobius"/>
    </source>
</evidence>
<feature type="region of interest" description="Disordered" evidence="1">
    <location>
        <begin position="418"/>
        <end position="474"/>
    </location>
</feature>
<feature type="compositionally biased region" description="Basic and acidic residues" evidence="1">
    <location>
        <begin position="391"/>
        <end position="404"/>
    </location>
</feature>
<evidence type="ECO:0000313" key="3">
    <source>
        <dbReference type="EMBL" id="KAF9579494.1"/>
    </source>
</evidence>
<feature type="compositionally biased region" description="Low complexity" evidence="1">
    <location>
        <begin position="38"/>
        <end position="50"/>
    </location>
</feature>
<dbReference type="Proteomes" id="UP000780801">
    <property type="component" value="Unassembled WGS sequence"/>
</dbReference>
<evidence type="ECO:0000256" key="1">
    <source>
        <dbReference type="SAM" id="MobiDB-lite"/>
    </source>
</evidence>
<feature type="region of interest" description="Disordered" evidence="1">
    <location>
        <begin position="282"/>
        <end position="301"/>
    </location>
</feature>
<gene>
    <name evidence="3" type="ORF">BGW38_004223</name>
</gene>
<keyword evidence="2" id="KW-1133">Transmembrane helix</keyword>
<reference evidence="3" key="1">
    <citation type="journal article" date="2020" name="Fungal Divers.">
        <title>Resolving the Mortierellaceae phylogeny through synthesis of multi-gene phylogenetics and phylogenomics.</title>
        <authorList>
            <person name="Vandepol N."/>
            <person name="Liber J."/>
            <person name="Desiro A."/>
            <person name="Na H."/>
            <person name="Kennedy M."/>
            <person name="Barry K."/>
            <person name="Grigoriev I.V."/>
            <person name="Miller A.N."/>
            <person name="O'Donnell K."/>
            <person name="Stajich J.E."/>
            <person name="Bonito G."/>
        </authorList>
    </citation>
    <scope>NUCLEOTIDE SEQUENCE</scope>
    <source>
        <strain evidence="3">KOD1015</strain>
    </source>
</reference>
<keyword evidence="2" id="KW-0812">Transmembrane</keyword>
<protein>
    <submittedName>
        <fullName evidence="3">Uncharacterized protein</fullName>
    </submittedName>
</protein>
<feature type="region of interest" description="Disordered" evidence="1">
    <location>
        <begin position="363"/>
        <end position="404"/>
    </location>
</feature>
<dbReference type="AlphaFoldDB" id="A0A9P6FQD4"/>
<feature type="region of interest" description="Disordered" evidence="1">
    <location>
        <begin position="15"/>
        <end position="56"/>
    </location>
</feature>
<accession>A0A9P6FQD4</accession>
<feature type="compositionally biased region" description="Polar residues" evidence="1">
    <location>
        <begin position="426"/>
        <end position="443"/>
    </location>
</feature>
<keyword evidence="4" id="KW-1185">Reference proteome</keyword>
<name>A0A9P6FQD4_9FUNG</name>
<feature type="non-terminal residue" evidence="3">
    <location>
        <position position="474"/>
    </location>
</feature>
<proteinExistence type="predicted"/>
<keyword evidence="2" id="KW-0472">Membrane</keyword>
<dbReference type="EMBL" id="JAABOA010002717">
    <property type="protein sequence ID" value="KAF9579494.1"/>
    <property type="molecule type" value="Genomic_DNA"/>
</dbReference>